<gene>
    <name evidence="3" type="ORF">GCM10022212_36100</name>
</gene>
<sequence length="215" mass="22631">MADATVTIPTTATIATTGHCTGIVLAAGRGRRFDPSGLQDKLLQILPLGEHSQHSQHIAVQSAQRMAAVLPTTLVVVHPDALRLMTVLHEAGCVTSCCADAAAGMGHTLAHAVRTCASASGWIIALADMPHVKSSTIAALDAAIRDGADIAVPVYLGQRGNPVGFSRQHRDALLRIRGDRGARDIVRMSLVTEVEVDDPGILIDIDTPEDLLQFA</sequence>
<dbReference type="RefSeq" id="WP_344765533.1">
    <property type="nucleotide sequence ID" value="NZ_BAAAZE010000015.1"/>
</dbReference>
<dbReference type="InterPro" id="IPR025877">
    <property type="entry name" value="MobA-like_NTP_Trfase"/>
</dbReference>
<dbReference type="PANTHER" id="PTHR43777:SF1">
    <property type="entry name" value="MOLYBDENUM COFACTOR CYTIDYLYLTRANSFERASE"/>
    <property type="match status" value="1"/>
</dbReference>
<organism evidence="3 4">
    <name type="scientific">Actimicrobium antarcticum</name>
    <dbReference type="NCBI Taxonomy" id="1051899"/>
    <lineage>
        <taxon>Bacteria</taxon>
        <taxon>Pseudomonadati</taxon>
        <taxon>Pseudomonadota</taxon>
        <taxon>Betaproteobacteria</taxon>
        <taxon>Burkholderiales</taxon>
        <taxon>Oxalobacteraceae</taxon>
        <taxon>Actimicrobium</taxon>
    </lineage>
</organism>
<keyword evidence="4" id="KW-1185">Reference proteome</keyword>
<dbReference type="EMBL" id="BAAAZE010000015">
    <property type="protein sequence ID" value="GAA4033717.1"/>
    <property type="molecule type" value="Genomic_DNA"/>
</dbReference>
<evidence type="ECO:0000313" key="4">
    <source>
        <dbReference type="Proteomes" id="UP001501353"/>
    </source>
</evidence>
<dbReference type="SUPFAM" id="SSF53448">
    <property type="entry name" value="Nucleotide-diphospho-sugar transferases"/>
    <property type="match status" value="1"/>
</dbReference>
<name>A0ABP7TZU1_9BURK</name>
<protein>
    <submittedName>
        <fullName evidence="3">Nucleotidyltransferase family protein</fullName>
    </submittedName>
</protein>
<comment type="caution">
    <text evidence="3">The sequence shown here is derived from an EMBL/GenBank/DDBJ whole genome shotgun (WGS) entry which is preliminary data.</text>
</comment>
<dbReference type="CDD" id="cd04182">
    <property type="entry name" value="GT_2_like_f"/>
    <property type="match status" value="1"/>
</dbReference>
<keyword evidence="1" id="KW-0460">Magnesium</keyword>
<dbReference type="Proteomes" id="UP001501353">
    <property type="component" value="Unassembled WGS sequence"/>
</dbReference>
<feature type="domain" description="MobA-like NTP transferase" evidence="2">
    <location>
        <begin position="22"/>
        <end position="187"/>
    </location>
</feature>
<proteinExistence type="predicted"/>
<evidence type="ECO:0000313" key="3">
    <source>
        <dbReference type="EMBL" id="GAA4033717.1"/>
    </source>
</evidence>
<dbReference type="PANTHER" id="PTHR43777">
    <property type="entry name" value="MOLYBDENUM COFACTOR CYTIDYLYLTRANSFERASE"/>
    <property type="match status" value="1"/>
</dbReference>
<evidence type="ECO:0000256" key="1">
    <source>
        <dbReference type="ARBA" id="ARBA00022842"/>
    </source>
</evidence>
<evidence type="ECO:0000259" key="2">
    <source>
        <dbReference type="Pfam" id="PF12804"/>
    </source>
</evidence>
<dbReference type="Gene3D" id="3.90.550.10">
    <property type="entry name" value="Spore Coat Polysaccharide Biosynthesis Protein SpsA, Chain A"/>
    <property type="match status" value="1"/>
</dbReference>
<dbReference type="Pfam" id="PF12804">
    <property type="entry name" value="NTP_transf_3"/>
    <property type="match status" value="1"/>
</dbReference>
<reference evidence="4" key="1">
    <citation type="journal article" date="2019" name="Int. J. Syst. Evol. Microbiol.">
        <title>The Global Catalogue of Microorganisms (GCM) 10K type strain sequencing project: providing services to taxonomists for standard genome sequencing and annotation.</title>
        <authorList>
            <consortium name="The Broad Institute Genomics Platform"/>
            <consortium name="The Broad Institute Genome Sequencing Center for Infectious Disease"/>
            <person name="Wu L."/>
            <person name="Ma J."/>
        </authorList>
    </citation>
    <scope>NUCLEOTIDE SEQUENCE [LARGE SCALE GENOMIC DNA]</scope>
    <source>
        <strain evidence="4">JCM 16673</strain>
    </source>
</reference>
<dbReference type="InterPro" id="IPR029044">
    <property type="entry name" value="Nucleotide-diphossugar_trans"/>
</dbReference>
<accession>A0ABP7TZU1</accession>